<feature type="transmembrane region" description="Helical" evidence="1">
    <location>
        <begin position="78"/>
        <end position="96"/>
    </location>
</feature>
<feature type="transmembrane region" description="Helical" evidence="1">
    <location>
        <begin position="116"/>
        <end position="141"/>
    </location>
</feature>
<dbReference type="EMBL" id="JAOYFB010000040">
    <property type="protein sequence ID" value="KAK4036266.1"/>
    <property type="molecule type" value="Genomic_DNA"/>
</dbReference>
<evidence type="ECO:0000313" key="2">
    <source>
        <dbReference type="EMBL" id="KAK4036266.1"/>
    </source>
</evidence>
<name>A0ABR0B3M6_9CRUS</name>
<keyword evidence="1" id="KW-0472">Membrane</keyword>
<evidence type="ECO:0000313" key="3">
    <source>
        <dbReference type="Proteomes" id="UP001234178"/>
    </source>
</evidence>
<keyword evidence="1" id="KW-1133">Transmembrane helix</keyword>
<keyword evidence="3" id="KW-1185">Reference proteome</keyword>
<protein>
    <recommendedName>
        <fullName evidence="4">Transmembrane protein</fullName>
    </recommendedName>
</protein>
<gene>
    <name evidence="2" type="ORF">OUZ56_028329</name>
</gene>
<organism evidence="2 3">
    <name type="scientific">Daphnia magna</name>
    <dbReference type="NCBI Taxonomy" id="35525"/>
    <lineage>
        <taxon>Eukaryota</taxon>
        <taxon>Metazoa</taxon>
        <taxon>Ecdysozoa</taxon>
        <taxon>Arthropoda</taxon>
        <taxon>Crustacea</taxon>
        <taxon>Branchiopoda</taxon>
        <taxon>Diplostraca</taxon>
        <taxon>Cladocera</taxon>
        <taxon>Anomopoda</taxon>
        <taxon>Daphniidae</taxon>
        <taxon>Daphnia</taxon>
    </lineage>
</organism>
<reference evidence="2 3" key="1">
    <citation type="journal article" date="2023" name="Nucleic Acids Res.">
        <title>The hologenome of Daphnia magna reveals possible DNA methylation and microbiome-mediated evolution of the host genome.</title>
        <authorList>
            <person name="Chaturvedi A."/>
            <person name="Li X."/>
            <person name="Dhandapani V."/>
            <person name="Marshall H."/>
            <person name="Kissane S."/>
            <person name="Cuenca-Cambronero M."/>
            <person name="Asole G."/>
            <person name="Calvet F."/>
            <person name="Ruiz-Romero M."/>
            <person name="Marangio P."/>
            <person name="Guigo R."/>
            <person name="Rago D."/>
            <person name="Mirbahai L."/>
            <person name="Eastwood N."/>
            <person name="Colbourne J.K."/>
            <person name="Zhou J."/>
            <person name="Mallon E."/>
            <person name="Orsini L."/>
        </authorList>
    </citation>
    <scope>NUCLEOTIDE SEQUENCE [LARGE SCALE GENOMIC DNA]</scope>
    <source>
        <strain evidence="2">LRV0_1</strain>
    </source>
</reference>
<evidence type="ECO:0000256" key="1">
    <source>
        <dbReference type="SAM" id="Phobius"/>
    </source>
</evidence>
<sequence>MCCHFALYRQLLRICRPLETHGQKAFRVAHPPTLLAADSATAKGHRMAFSRADGHPFSSLSLSFLLPPPRTSFSTHSLFFPPVLLSCFFFFFFLLWCARERVEGNSIEDIVKDIKLVVQLFFFFYFLMRLFILSCAIHLPIHTD</sequence>
<accession>A0ABR0B3M6</accession>
<comment type="caution">
    <text evidence="2">The sequence shown here is derived from an EMBL/GenBank/DDBJ whole genome shotgun (WGS) entry which is preliminary data.</text>
</comment>
<dbReference type="Proteomes" id="UP001234178">
    <property type="component" value="Unassembled WGS sequence"/>
</dbReference>
<proteinExistence type="predicted"/>
<keyword evidence="1" id="KW-0812">Transmembrane</keyword>
<evidence type="ECO:0008006" key="4">
    <source>
        <dbReference type="Google" id="ProtNLM"/>
    </source>
</evidence>